<organism evidence="2">
    <name type="scientific">Triticum aestivum</name>
    <name type="common">Wheat</name>
    <dbReference type="NCBI Taxonomy" id="4565"/>
    <lineage>
        <taxon>Eukaryota</taxon>
        <taxon>Viridiplantae</taxon>
        <taxon>Streptophyta</taxon>
        <taxon>Embryophyta</taxon>
        <taxon>Tracheophyta</taxon>
        <taxon>Spermatophyta</taxon>
        <taxon>Magnoliopsida</taxon>
        <taxon>Liliopsida</taxon>
        <taxon>Poales</taxon>
        <taxon>Poaceae</taxon>
        <taxon>BOP clade</taxon>
        <taxon>Pooideae</taxon>
        <taxon>Triticodae</taxon>
        <taxon>Triticeae</taxon>
        <taxon>Triticinae</taxon>
        <taxon>Triticum</taxon>
    </lineage>
</organism>
<keyword evidence="3" id="KW-1185">Reference proteome</keyword>
<evidence type="ECO:0000313" key="2">
    <source>
        <dbReference type="EnsemblPlants" id="TraesCS3B02G085800.1"/>
    </source>
</evidence>
<dbReference type="EnsemblPlants" id="TraesCS3B02G085800.1">
    <property type="protein sequence ID" value="TraesCS3B02G085800.1"/>
    <property type="gene ID" value="TraesCS3B02G085800"/>
</dbReference>
<feature type="region of interest" description="Disordered" evidence="1">
    <location>
        <begin position="17"/>
        <end position="77"/>
    </location>
</feature>
<reference evidence="2" key="1">
    <citation type="submission" date="2018-08" db="EMBL/GenBank/DDBJ databases">
        <authorList>
            <person name="Rossello M."/>
        </authorList>
    </citation>
    <scope>NUCLEOTIDE SEQUENCE [LARGE SCALE GENOMIC DNA]</scope>
    <source>
        <strain evidence="2">cv. Chinese Spring</strain>
    </source>
</reference>
<dbReference type="Gramene" id="TraesCLE_scaffold_131185_01G000100.1">
    <property type="protein sequence ID" value="TraesCLE_scaffold_131185_01G000100.1"/>
    <property type="gene ID" value="TraesCLE_scaffold_131185_01G000100"/>
</dbReference>
<accession>A0A3B6FHC9</accession>
<protein>
    <submittedName>
        <fullName evidence="2">Uncharacterized protein</fullName>
    </submittedName>
</protein>
<dbReference type="Gramene" id="TraesCS3B03G0199200.1">
    <property type="protein sequence ID" value="TraesCS3B03G0199200.1.CDS"/>
    <property type="gene ID" value="TraesCS3B03G0199200"/>
</dbReference>
<evidence type="ECO:0000313" key="3">
    <source>
        <dbReference type="Proteomes" id="UP000019116"/>
    </source>
</evidence>
<dbReference type="Proteomes" id="UP000019116">
    <property type="component" value="Chromosome 3B"/>
</dbReference>
<dbReference type="Gramene" id="TraesCAD_scaffold_010549_01G000100.1">
    <property type="protein sequence ID" value="TraesCAD_scaffold_010549_01G000100.1"/>
    <property type="gene ID" value="TraesCAD_scaffold_010549_01G000100"/>
</dbReference>
<dbReference type="Gramene" id="TraesRN3B0100193400.1">
    <property type="protein sequence ID" value="TraesRN3B0100193400.1"/>
    <property type="gene ID" value="TraesRN3B0100193400"/>
</dbReference>
<proteinExistence type="predicted"/>
<dbReference type="Gramene" id="TraesCS3B02G085800.1">
    <property type="protein sequence ID" value="TraesCS3B02G085800.1"/>
    <property type="gene ID" value="TraesCS3B02G085800"/>
</dbReference>
<feature type="compositionally biased region" description="Polar residues" evidence="1">
    <location>
        <begin position="64"/>
        <end position="76"/>
    </location>
</feature>
<dbReference type="Gramene" id="TraesWEE_scaffold_013600_01G000100.1">
    <property type="protein sequence ID" value="TraesWEE_scaffold_013600_01G000100.1"/>
    <property type="gene ID" value="TraesWEE_scaffold_013600_01G000100"/>
</dbReference>
<dbReference type="AlphaFoldDB" id="A0A3B6FHC9"/>
<reference evidence="2" key="2">
    <citation type="submission" date="2018-10" db="UniProtKB">
        <authorList>
            <consortium name="EnsemblPlants"/>
        </authorList>
    </citation>
    <scope>IDENTIFICATION</scope>
</reference>
<sequence>MADADAGEVLDAIATSTHAFDAQRHPTAESALASDAQHHPAAESALASDAHHHLAAESALASDTQQHPAAVTTTAPAQEAVPPEFHHHFMHLRGDDATGNFLAAAVKRAEDAITDEYDARGALEVNTLDMAGGERKLADHDLLLHELEKSDEFSPQL</sequence>
<dbReference type="Gramene" id="TraesROB_scaffold_069260_01G000100.1">
    <property type="protein sequence ID" value="TraesROB_scaffold_069260_01G000100.1"/>
    <property type="gene ID" value="TraesROB_scaffold_069260_01G000100"/>
</dbReference>
<dbReference type="OMA" id="THAFHAQ"/>
<evidence type="ECO:0000256" key="1">
    <source>
        <dbReference type="SAM" id="MobiDB-lite"/>
    </source>
</evidence>
<name>A0A3B6FHC9_WHEAT</name>